<evidence type="ECO:0000313" key="3">
    <source>
        <dbReference type="Proteomes" id="UP000254230"/>
    </source>
</evidence>
<dbReference type="RefSeq" id="WP_274519366.1">
    <property type="nucleotide sequence ID" value="NZ_CAAAIL010000024.1"/>
</dbReference>
<feature type="transmembrane region" description="Helical" evidence="1">
    <location>
        <begin position="21"/>
        <end position="42"/>
    </location>
</feature>
<keyword evidence="1" id="KW-1133">Transmembrane helix</keyword>
<name>A0A378KRG3_9GAMM</name>
<dbReference type="EMBL" id="UGOW01000001">
    <property type="protein sequence ID" value="STY17165.1"/>
    <property type="molecule type" value="Genomic_DNA"/>
</dbReference>
<reference evidence="2 3" key="1">
    <citation type="submission" date="2018-06" db="EMBL/GenBank/DDBJ databases">
        <authorList>
            <consortium name="Pathogen Informatics"/>
            <person name="Doyle S."/>
        </authorList>
    </citation>
    <scope>NUCLEOTIDE SEQUENCE [LARGE SCALE GENOMIC DNA]</scope>
    <source>
        <strain evidence="2 3">NCTC12376</strain>
    </source>
</reference>
<dbReference type="Proteomes" id="UP000254230">
    <property type="component" value="Unassembled WGS sequence"/>
</dbReference>
<dbReference type="AlphaFoldDB" id="A0A378KRG3"/>
<evidence type="ECO:0000256" key="1">
    <source>
        <dbReference type="SAM" id="Phobius"/>
    </source>
</evidence>
<sequence>MKKQNKIQPTQLMEYLVPFIIRHQVVLIAFLLLYLICSNFAFLS</sequence>
<proteinExistence type="predicted"/>
<protein>
    <submittedName>
        <fullName evidence="2">Uncharacterized protein</fullName>
    </submittedName>
</protein>
<evidence type="ECO:0000313" key="2">
    <source>
        <dbReference type="EMBL" id="STY17165.1"/>
    </source>
</evidence>
<accession>A0A378KRG3</accession>
<gene>
    <name evidence="2" type="ORF">NCTC12376_00959</name>
</gene>
<keyword evidence="1" id="KW-0812">Transmembrane</keyword>
<organism evidence="2 3">
    <name type="scientific">Legionella quateirensis</name>
    <dbReference type="NCBI Taxonomy" id="45072"/>
    <lineage>
        <taxon>Bacteria</taxon>
        <taxon>Pseudomonadati</taxon>
        <taxon>Pseudomonadota</taxon>
        <taxon>Gammaproteobacteria</taxon>
        <taxon>Legionellales</taxon>
        <taxon>Legionellaceae</taxon>
        <taxon>Legionella</taxon>
    </lineage>
</organism>
<keyword evidence="1" id="KW-0472">Membrane</keyword>